<dbReference type="Pfam" id="PF23569">
    <property type="entry name" value="NBD_SMAX1"/>
    <property type="match status" value="1"/>
</dbReference>
<dbReference type="PROSITE" id="PS00755">
    <property type="entry name" value="SECY_1"/>
    <property type="match status" value="1"/>
</dbReference>
<evidence type="ECO:0000256" key="1">
    <source>
        <dbReference type="ARBA" id="ARBA00004454"/>
    </source>
</evidence>
<dbReference type="PANTHER" id="PTHR43572">
    <property type="entry name" value="CHAPERONE PROTEIN CLPD, CHLOROPLASTIC"/>
    <property type="match status" value="1"/>
</dbReference>
<dbReference type="InterPro" id="IPR051650">
    <property type="entry name" value="SL_signaling_regulator"/>
</dbReference>
<reference evidence="24" key="1">
    <citation type="submission" date="2024-07" db="EMBL/GenBank/DDBJ databases">
        <title>Two chromosome-level genome assemblies of Korean endemic species Abeliophyllum distichum and Forsythia ovata (Oleaceae).</title>
        <authorList>
            <person name="Jang H."/>
        </authorList>
    </citation>
    <scope>NUCLEOTIDE SEQUENCE [LARGE SCALE GENOMIC DNA]</scope>
</reference>
<keyword evidence="16" id="KW-0804">Transcription</keyword>
<feature type="compositionally biased region" description="Polar residues" evidence="18">
    <location>
        <begin position="1"/>
        <end position="12"/>
    </location>
</feature>
<dbReference type="InterPro" id="IPR058680">
    <property type="entry name" value="NBD_SMAX1-like"/>
</dbReference>
<dbReference type="NCBIfam" id="TIGR00967">
    <property type="entry name" value="3a0501s007"/>
    <property type="match status" value="1"/>
</dbReference>
<keyword evidence="8" id="KW-0677">Repeat</keyword>
<evidence type="ECO:0000256" key="15">
    <source>
        <dbReference type="ARBA" id="ARBA00023136"/>
    </source>
</evidence>
<feature type="domain" description="ATPase AAA-type core" evidence="20">
    <location>
        <begin position="572"/>
        <end position="641"/>
    </location>
</feature>
<evidence type="ECO:0000256" key="8">
    <source>
        <dbReference type="ARBA" id="ARBA00022737"/>
    </source>
</evidence>
<keyword evidence="14" id="KW-0793">Thylakoid</keyword>
<evidence type="ECO:0000256" key="3">
    <source>
        <dbReference type="ARBA" id="ARBA00008675"/>
    </source>
</evidence>
<dbReference type="Gene3D" id="1.10.3370.10">
    <property type="entry name" value="SecY subunit domain"/>
    <property type="match status" value="1"/>
</dbReference>
<dbReference type="InterPro" id="IPR058954">
    <property type="entry name" value="AAA_lid_SMAX1"/>
</dbReference>
<comment type="similarity">
    <text evidence="3">Belongs to the ClpA/ClpB family.</text>
</comment>
<comment type="caution">
    <text evidence="23">The sequence shown here is derived from an EMBL/GenBank/DDBJ whole genome shotgun (WGS) entry which is preliminary data.</text>
</comment>
<feature type="domain" description="SMAX1-like AAA+ ATPase lid" evidence="22">
    <location>
        <begin position="750"/>
        <end position="833"/>
    </location>
</feature>
<dbReference type="PROSITE" id="PS00756">
    <property type="entry name" value="SECY_2"/>
    <property type="match status" value="1"/>
</dbReference>
<evidence type="ECO:0000256" key="14">
    <source>
        <dbReference type="ARBA" id="ARBA00023078"/>
    </source>
</evidence>
<dbReference type="Pfam" id="PF07724">
    <property type="entry name" value="AAA_2"/>
    <property type="match status" value="1"/>
</dbReference>
<dbReference type="InterPro" id="IPR023201">
    <property type="entry name" value="SecY_dom_sf"/>
</dbReference>
<accession>A0ABD1PKA0</accession>
<keyword evidence="13" id="KW-0805">Transcription regulation</keyword>
<dbReference type="InterPro" id="IPR027417">
    <property type="entry name" value="P-loop_NTPase"/>
</dbReference>
<gene>
    <name evidence="23" type="ORF">Fot_52285</name>
</gene>
<keyword evidence="10" id="KW-0809">Transit peptide</keyword>
<evidence type="ECO:0000256" key="9">
    <source>
        <dbReference type="ARBA" id="ARBA00022927"/>
    </source>
</evidence>
<dbReference type="PRINTS" id="PR00303">
    <property type="entry name" value="SECYTRNLCASE"/>
</dbReference>
<evidence type="ECO:0000256" key="17">
    <source>
        <dbReference type="ARBA" id="ARBA00031059"/>
    </source>
</evidence>
<keyword evidence="9" id="KW-0653">Protein transport</keyword>
<dbReference type="HAMAP" id="MF_01465">
    <property type="entry name" value="SecY"/>
    <property type="match status" value="1"/>
</dbReference>
<dbReference type="EMBL" id="JBFOLJ010000018">
    <property type="protein sequence ID" value="KAL2464329.1"/>
    <property type="molecule type" value="Genomic_DNA"/>
</dbReference>
<keyword evidence="7 19" id="KW-0812">Transmembrane</keyword>
<evidence type="ECO:0000259" key="22">
    <source>
        <dbReference type="Pfam" id="PF26587"/>
    </source>
</evidence>
<dbReference type="SUPFAM" id="SSF103491">
    <property type="entry name" value="Preprotein translocase SecY subunit"/>
    <property type="match status" value="1"/>
</dbReference>
<evidence type="ECO:0000256" key="19">
    <source>
        <dbReference type="SAM" id="Phobius"/>
    </source>
</evidence>
<evidence type="ECO:0000256" key="7">
    <source>
        <dbReference type="ARBA" id="ARBA00022692"/>
    </source>
</evidence>
<feature type="domain" description="SMAX1-like nucleotide binding" evidence="21">
    <location>
        <begin position="44"/>
        <end position="224"/>
    </location>
</feature>
<evidence type="ECO:0000256" key="12">
    <source>
        <dbReference type="ARBA" id="ARBA00023010"/>
    </source>
</evidence>
<dbReference type="SUPFAM" id="SSF52540">
    <property type="entry name" value="P-loop containing nucleoside triphosphate hydrolases"/>
    <property type="match status" value="1"/>
</dbReference>
<dbReference type="InterPro" id="IPR030659">
    <property type="entry name" value="SecY_CS"/>
</dbReference>
<evidence type="ECO:0000256" key="5">
    <source>
        <dbReference type="ARBA" id="ARBA00022528"/>
    </source>
</evidence>
<evidence type="ECO:0000313" key="24">
    <source>
        <dbReference type="Proteomes" id="UP001604277"/>
    </source>
</evidence>
<dbReference type="Proteomes" id="UP001604277">
    <property type="component" value="Unassembled WGS sequence"/>
</dbReference>
<dbReference type="Pfam" id="PF00344">
    <property type="entry name" value="SecY"/>
    <property type="match status" value="1"/>
</dbReference>
<feature type="transmembrane region" description="Helical" evidence="19">
    <location>
        <begin position="1069"/>
        <end position="1088"/>
    </location>
</feature>
<feature type="transmembrane region" description="Helical" evidence="19">
    <location>
        <begin position="1100"/>
        <end position="1119"/>
    </location>
</feature>
<keyword evidence="24" id="KW-1185">Reference proteome</keyword>
<evidence type="ECO:0000256" key="10">
    <source>
        <dbReference type="ARBA" id="ARBA00022946"/>
    </source>
</evidence>
<dbReference type="PANTHER" id="PTHR43572:SF13">
    <property type="entry name" value="PROTEIN SUPPRESSOR OF MAX2 1"/>
    <property type="match status" value="1"/>
</dbReference>
<feature type="compositionally biased region" description="Basic and acidic residues" evidence="18">
    <location>
        <begin position="434"/>
        <end position="449"/>
    </location>
</feature>
<keyword evidence="4" id="KW-0813">Transport</keyword>
<dbReference type="Gene3D" id="3.40.50.300">
    <property type="entry name" value="P-loop containing nucleotide triphosphate hydrolases"/>
    <property type="match status" value="1"/>
</dbReference>
<dbReference type="GO" id="GO:0015031">
    <property type="term" value="P:protein transport"/>
    <property type="evidence" value="ECO:0007669"/>
    <property type="project" value="UniProtKB-KW"/>
</dbReference>
<evidence type="ECO:0000313" key="23">
    <source>
        <dbReference type="EMBL" id="KAL2464329.1"/>
    </source>
</evidence>
<evidence type="ECO:0000256" key="13">
    <source>
        <dbReference type="ARBA" id="ARBA00023015"/>
    </source>
</evidence>
<organism evidence="23 24">
    <name type="scientific">Forsythia ovata</name>
    <dbReference type="NCBI Taxonomy" id="205694"/>
    <lineage>
        <taxon>Eukaryota</taxon>
        <taxon>Viridiplantae</taxon>
        <taxon>Streptophyta</taxon>
        <taxon>Embryophyta</taxon>
        <taxon>Tracheophyta</taxon>
        <taxon>Spermatophyta</taxon>
        <taxon>Magnoliopsida</taxon>
        <taxon>eudicotyledons</taxon>
        <taxon>Gunneridae</taxon>
        <taxon>Pentapetalae</taxon>
        <taxon>asterids</taxon>
        <taxon>lamiids</taxon>
        <taxon>Lamiales</taxon>
        <taxon>Oleaceae</taxon>
        <taxon>Forsythieae</taxon>
        <taxon>Forsythia</taxon>
    </lineage>
</organism>
<dbReference type="GO" id="GO:0009535">
    <property type="term" value="C:chloroplast thylakoid membrane"/>
    <property type="evidence" value="ECO:0007669"/>
    <property type="project" value="UniProtKB-SubCell"/>
</dbReference>
<sequence length="1381" mass="151664">MLSSPGQLSTLSMPKPSAVVPLPNRNMYLNPRLQQGDTGQIGNQRNEEVKKVMDILVRAKKRNPVLVEDSEPGAVVKELLRKLENKELGLEGPLSNVQAISVEKDFLLDRNQIPTKIKELGGIIQSRIKSGGIILDLGDLKWLVEQPVGFGGVQQQQVVSEMGRAAVVEMAKLVARYGGEGSNGDHKLWLIGTATCETYLRCQVYHSTMENDWDLQAVPIASRSPLPGMFPRLGTERILSTPIDSLTSLKSVSIRQPVLTQCWSENLDTAQRTTFCPSCSENYKKEVAKLEAIEKSFSEAKPEATRPSLPQWLQNAKLYSRDAFATDESQDKDQSMLSKQKTQELQKKWRDTCLHLHPDFHRNICSDRTAPTATLSMTSLKNQTLLAHQPFQPKLQTSKPLGESLQLNTNQVTSHPAGGPPGSPVRTDLVLGRKGTESTPKKTTEDHIQDSISSEPQTKFPDKFASALDSDSYKKLLKGLMAKAWWQAEAASAVASAITQCRLGNGKRRGAGSRGDIWLLFTGPDKVAKKKMASVLAEQICGASPMLTCLSSRRDDEESDVNFRGKTVIDRIAEAVRRNPFSVIMLEDIDEADMLVHGCIKRAMERGRLTDTHGREVSLGNTIFILTGDWSTANPKDAHLVDEKKLATIASGNCQLGLVVKEKSAKRQGNWFSDEDRATKPRIEVGSGLLLDLNLAADNEDEIDISNNSSDLTIDHEDVLGLENTHFSMTSVPHELVSNVDDSIAFKPVDLTFVCREIKKTISVKFSMVVDDNVPIKVEDDVIENILGGLWHDRTSLQEWIEKVLVPGFYELKTCLPSVGGSSKVVWLVIDSESSPRGNGDWLPSRITVKVFNGFKLLRSLLPIPSDVVVDTYAKSLILEQIATLTVHRKPDPSWNLKQSCESSEFDPLGINSDGLLDIKTAWKDAWALISQALESSSSTRKEKASSARGVAAAIEDTSIDFGDFFKGPLPGKFLKLLGYLALSRLGIYIPLGGVNREAFVGNLDQNSLLSTLDSFSGGGIGRLGICSLGIVPFINAQIVFQLLTQIYPKLQELQKKEGEAGRKKILQYTRYASVGFAIVQAIGQVLYLRPYVNDFSTQWVLSSVIMLTLGSAFTTYIGERITDLKLGNGTSLLIFTNIISYLPASFGRTVEQAFQDGNYVGLIATIVSFFLLVLSIVYVQEAERKIPLNYASRFTSRTGGLEKSAYLPFKVNSSGVMPIIFSTSSLALPGTLARFTGLGVLKNAAASLNPGGSFYLPTNILLIAFFNYYYTFLQLDPDDVSEQLKRQGASIPLVRPGKSTAAFIKTVLSRISVLGSVFLAILAAGPAVIEQATHLTAFRGFAGTSVLILVGCATDTARKVQAEIISQKYKNIEFYDIDKY</sequence>
<evidence type="ECO:0000259" key="21">
    <source>
        <dbReference type="Pfam" id="PF23569"/>
    </source>
</evidence>
<keyword evidence="12" id="KW-0811">Translocation</keyword>
<dbReference type="InterPro" id="IPR002208">
    <property type="entry name" value="SecY/SEC61-alpha"/>
</dbReference>
<comment type="subcellular location">
    <subcellularLocation>
        <location evidence="1">Plastid</location>
        <location evidence="1">Chloroplast thylakoid membrane</location>
        <topology evidence="1">Multi-pass membrane protein</topology>
    </subcellularLocation>
</comment>
<comment type="similarity">
    <text evidence="2">Belongs to the SecY/SEC61-alpha family.</text>
</comment>
<evidence type="ECO:0000256" key="4">
    <source>
        <dbReference type="ARBA" id="ARBA00022448"/>
    </source>
</evidence>
<keyword evidence="5" id="KW-0150">Chloroplast</keyword>
<keyword evidence="15 19" id="KW-0472">Membrane</keyword>
<name>A0ABD1PKA0_9LAMI</name>
<feature type="region of interest" description="Disordered" evidence="18">
    <location>
        <begin position="1"/>
        <end position="24"/>
    </location>
</feature>
<dbReference type="Pfam" id="PF26587">
    <property type="entry name" value="AAA_lid_SMAX1"/>
    <property type="match status" value="1"/>
</dbReference>
<protein>
    <recommendedName>
        <fullName evidence="17">CpSecY</fullName>
    </recommendedName>
</protein>
<keyword evidence="6" id="KW-0934">Plastid</keyword>
<dbReference type="InterPro" id="IPR026593">
    <property type="entry name" value="SecY"/>
</dbReference>
<keyword evidence="11 19" id="KW-1133">Transmembrane helix</keyword>
<proteinExistence type="inferred from homology"/>
<dbReference type="FunFam" id="1.10.3370.10:FF:000003">
    <property type="entry name" value="Preprotein translocase subunit SECY, chloroplastic"/>
    <property type="match status" value="1"/>
</dbReference>
<feature type="transmembrane region" description="Helical" evidence="19">
    <location>
        <begin position="1131"/>
        <end position="1148"/>
    </location>
</feature>
<feature type="transmembrane region" description="Helical" evidence="19">
    <location>
        <begin position="1160"/>
        <end position="1180"/>
    </location>
</feature>
<feature type="region of interest" description="Disordered" evidence="18">
    <location>
        <begin position="410"/>
        <end position="460"/>
    </location>
</feature>
<evidence type="ECO:0000259" key="20">
    <source>
        <dbReference type="Pfam" id="PF07724"/>
    </source>
</evidence>
<feature type="transmembrane region" description="Helical" evidence="19">
    <location>
        <begin position="1308"/>
        <end position="1330"/>
    </location>
</feature>
<evidence type="ECO:0000256" key="18">
    <source>
        <dbReference type="SAM" id="MobiDB-lite"/>
    </source>
</evidence>
<evidence type="ECO:0000256" key="16">
    <source>
        <dbReference type="ARBA" id="ARBA00023163"/>
    </source>
</evidence>
<evidence type="ECO:0000256" key="6">
    <source>
        <dbReference type="ARBA" id="ARBA00022640"/>
    </source>
</evidence>
<dbReference type="InterPro" id="IPR003959">
    <property type="entry name" value="ATPase_AAA_core"/>
</dbReference>
<evidence type="ECO:0000256" key="11">
    <source>
        <dbReference type="ARBA" id="ARBA00022989"/>
    </source>
</evidence>
<evidence type="ECO:0000256" key="2">
    <source>
        <dbReference type="ARBA" id="ARBA00005751"/>
    </source>
</evidence>